<dbReference type="AlphaFoldDB" id="A0A1H4CLX8"/>
<gene>
    <name evidence="6" type="ORF">SAMN05192564_102373</name>
</gene>
<dbReference type="PROSITE" id="PS50931">
    <property type="entry name" value="HTH_LYSR"/>
    <property type="match status" value="1"/>
</dbReference>
<dbReference type="InterPro" id="IPR058163">
    <property type="entry name" value="LysR-type_TF_proteobact-type"/>
</dbReference>
<dbReference type="NCBIfam" id="NF008352">
    <property type="entry name" value="PRK11139.1"/>
    <property type="match status" value="1"/>
</dbReference>
<dbReference type="RefSeq" id="WP_090531933.1">
    <property type="nucleotide sequence ID" value="NZ_FNRQ01000002.1"/>
</dbReference>
<dbReference type="GO" id="GO:0006351">
    <property type="term" value="P:DNA-templated transcription"/>
    <property type="evidence" value="ECO:0007669"/>
    <property type="project" value="TreeGrafter"/>
</dbReference>
<evidence type="ECO:0000256" key="1">
    <source>
        <dbReference type="ARBA" id="ARBA00009437"/>
    </source>
</evidence>
<dbReference type="SUPFAM" id="SSF53850">
    <property type="entry name" value="Periplasmic binding protein-like II"/>
    <property type="match status" value="1"/>
</dbReference>
<name>A0A1H4CLX8_9BURK</name>
<accession>A0A1H4CLX8</accession>
<keyword evidence="3" id="KW-0238">DNA-binding</keyword>
<dbReference type="InterPro" id="IPR036390">
    <property type="entry name" value="WH_DNA-bd_sf"/>
</dbReference>
<keyword evidence="7" id="KW-1185">Reference proteome</keyword>
<feature type="domain" description="HTH lysR-type" evidence="5">
    <location>
        <begin position="6"/>
        <end position="63"/>
    </location>
</feature>
<evidence type="ECO:0000256" key="2">
    <source>
        <dbReference type="ARBA" id="ARBA00023015"/>
    </source>
</evidence>
<evidence type="ECO:0000313" key="6">
    <source>
        <dbReference type="EMBL" id="SEA61318.1"/>
    </source>
</evidence>
<sequence length="331" mass="36111">MRPYIPSLQSLLAFEAAARHLSFTRAAQELELTQTAISHQIKTLEERLGIKLFIRRRNVLTLTPAAREYLASVNEAISMLSLATARARKKKSTTVLTVTCLPTYAVKCLIPALPAFQRAHPDITVHLATSATFDEFERNSYDVAIRYGSGRWASVRSDRLHGEEFFPVCAPSVLEEAGTFASTAEGLARFRQIRTYFYSMYQDDWPAWLEAAVQEPVEFASEAVFHLQLTSLAAAVDGVGLAIGRTPLVDADLASGKLVQPFDVRVSSNSAYFVSSPNDKARLKKVELFRDWVLGTLGEGAGRPAAAPSHAAPATASAAQHTATCLAPATR</sequence>
<dbReference type="InterPro" id="IPR000847">
    <property type="entry name" value="LysR_HTH_N"/>
</dbReference>
<evidence type="ECO:0000256" key="4">
    <source>
        <dbReference type="ARBA" id="ARBA00023163"/>
    </source>
</evidence>
<dbReference type="Gene3D" id="1.10.10.10">
    <property type="entry name" value="Winged helix-like DNA-binding domain superfamily/Winged helix DNA-binding domain"/>
    <property type="match status" value="1"/>
</dbReference>
<organism evidence="6 7">
    <name type="scientific">Paraburkholderia sartisoli</name>
    <dbReference type="NCBI Taxonomy" id="83784"/>
    <lineage>
        <taxon>Bacteria</taxon>
        <taxon>Pseudomonadati</taxon>
        <taxon>Pseudomonadota</taxon>
        <taxon>Betaproteobacteria</taxon>
        <taxon>Burkholderiales</taxon>
        <taxon>Burkholderiaceae</taxon>
        <taxon>Paraburkholderia</taxon>
    </lineage>
</organism>
<protein>
    <submittedName>
        <fullName evidence="6">Transcriptional regulator, LysR family</fullName>
    </submittedName>
</protein>
<dbReference type="GO" id="GO:0043565">
    <property type="term" value="F:sequence-specific DNA binding"/>
    <property type="evidence" value="ECO:0007669"/>
    <property type="project" value="TreeGrafter"/>
</dbReference>
<comment type="similarity">
    <text evidence="1">Belongs to the LysR transcriptional regulatory family.</text>
</comment>
<dbReference type="PANTHER" id="PTHR30537:SF74">
    <property type="entry name" value="HTH-TYPE TRANSCRIPTIONAL REGULATOR TRPI"/>
    <property type="match status" value="1"/>
</dbReference>
<dbReference type="InterPro" id="IPR005119">
    <property type="entry name" value="LysR_subst-bd"/>
</dbReference>
<evidence type="ECO:0000259" key="5">
    <source>
        <dbReference type="PROSITE" id="PS50931"/>
    </source>
</evidence>
<dbReference type="Gene3D" id="3.40.190.10">
    <property type="entry name" value="Periplasmic binding protein-like II"/>
    <property type="match status" value="2"/>
</dbReference>
<dbReference type="Pfam" id="PF00126">
    <property type="entry name" value="HTH_1"/>
    <property type="match status" value="1"/>
</dbReference>
<dbReference type="GO" id="GO:0003700">
    <property type="term" value="F:DNA-binding transcription factor activity"/>
    <property type="evidence" value="ECO:0007669"/>
    <property type="project" value="InterPro"/>
</dbReference>
<dbReference type="STRING" id="83784.SAMN05192564_102373"/>
<keyword evidence="4" id="KW-0804">Transcription</keyword>
<dbReference type="Pfam" id="PF03466">
    <property type="entry name" value="LysR_substrate"/>
    <property type="match status" value="1"/>
</dbReference>
<evidence type="ECO:0000313" key="7">
    <source>
        <dbReference type="Proteomes" id="UP000198638"/>
    </source>
</evidence>
<dbReference type="SUPFAM" id="SSF46785">
    <property type="entry name" value="Winged helix' DNA-binding domain"/>
    <property type="match status" value="1"/>
</dbReference>
<dbReference type="CDD" id="cd08432">
    <property type="entry name" value="PBP2_GcdR_TrpI_HvrB_AmpR_like"/>
    <property type="match status" value="1"/>
</dbReference>
<dbReference type="PANTHER" id="PTHR30537">
    <property type="entry name" value="HTH-TYPE TRANSCRIPTIONAL REGULATOR"/>
    <property type="match status" value="1"/>
</dbReference>
<dbReference type="PRINTS" id="PR00039">
    <property type="entry name" value="HTHLYSR"/>
</dbReference>
<reference evidence="7" key="1">
    <citation type="submission" date="2016-10" db="EMBL/GenBank/DDBJ databases">
        <authorList>
            <person name="Varghese N."/>
            <person name="Submissions S."/>
        </authorList>
    </citation>
    <scope>NUCLEOTIDE SEQUENCE [LARGE SCALE GENOMIC DNA]</scope>
    <source>
        <strain evidence="7">LMG 24000</strain>
    </source>
</reference>
<dbReference type="OrthoDB" id="8683153at2"/>
<proteinExistence type="inferred from homology"/>
<keyword evidence="2" id="KW-0805">Transcription regulation</keyword>
<evidence type="ECO:0000256" key="3">
    <source>
        <dbReference type="ARBA" id="ARBA00023125"/>
    </source>
</evidence>
<dbReference type="EMBL" id="FNRQ01000002">
    <property type="protein sequence ID" value="SEA61318.1"/>
    <property type="molecule type" value="Genomic_DNA"/>
</dbReference>
<dbReference type="InterPro" id="IPR036388">
    <property type="entry name" value="WH-like_DNA-bd_sf"/>
</dbReference>
<dbReference type="Proteomes" id="UP000198638">
    <property type="component" value="Unassembled WGS sequence"/>
</dbReference>